<protein>
    <submittedName>
        <fullName evidence="1">Uncharacterized protein</fullName>
    </submittedName>
</protein>
<name>A0A7M7QJ30_NASVI</name>
<accession>A0A7M7QJ30</accession>
<dbReference type="InParanoid" id="A0A7M7QJ30"/>
<dbReference type="AlphaFoldDB" id="A0A7M7QJ30"/>
<dbReference type="SUPFAM" id="SSF53850">
    <property type="entry name" value="Periplasmic binding protein-like II"/>
    <property type="match status" value="1"/>
</dbReference>
<dbReference type="Gene3D" id="3.40.190.10">
    <property type="entry name" value="Periplasmic binding protein-like II"/>
    <property type="match status" value="1"/>
</dbReference>
<dbReference type="Proteomes" id="UP000002358">
    <property type="component" value="Chromosome 4"/>
</dbReference>
<organism evidence="1 2">
    <name type="scientific">Nasonia vitripennis</name>
    <name type="common">Parasitic wasp</name>
    <dbReference type="NCBI Taxonomy" id="7425"/>
    <lineage>
        <taxon>Eukaryota</taxon>
        <taxon>Metazoa</taxon>
        <taxon>Ecdysozoa</taxon>
        <taxon>Arthropoda</taxon>
        <taxon>Hexapoda</taxon>
        <taxon>Insecta</taxon>
        <taxon>Pterygota</taxon>
        <taxon>Neoptera</taxon>
        <taxon>Endopterygota</taxon>
        <taxon>Hymenoptera</taxon>
        <taxon>Apocrita</taxon>
        <taxon>Proctotrupomorpha</taxon>
        <taxon>Chalcidoidea</taxon>
        <taxon>Pteromalidae</taxon>
        <taxon>Pteromalinae</taxon>
        <taxon>Nasonia</taxon>
    </lineage>
</organism>
<sequence length="139" mass="15723">MTGALTCLRQGIGNLAWLSRSDASKYFSQLGLYGFSLLCPDGTARVLWIVDPRPVIVANKNVAHIVLDKVTDMGEEKSKFYQVVHSSYVFSYLKKLAKTSRILQRIRESQIDVSIEAHHSLVRIFQPRSKKVSITEEII</sequence>
<proteinExistence type="predicted"/>
<dbReference type="EnsemblMetazoa" id="XM_031930482">
    <property type="protein sequence ID" value="XP_031786342"/>
    <property type="gene ID" value="LOC116417419"/>
</dbReference>
<reference evidence="1" key="1">
    <citation type="submission" date="2021-01" db="UniProtKB">
        <authorList>
            <consortium name="EnsemblMetazoa"/>
        </authorList>
    </citation>
    <scope>IDENTIFICATION</scope>
</reference>
<dbReference type="RefSeq" id="XP_031786342.1">
    <property type="nucleotide sequence ID" value="XM_031930482.1"/>
</dbReference>
<dbReference type="KEGG" id="nvi:116417419"/>
<dbReference type="GeneID" id="116417419"/>
<evidence type="ECO:0000313" key="1">
    <source>
        <dbReference type="EnsemblMetazoa" id="XP_031786342"/>
    </source>
</evidence>
<evidence type="ECO:0000313" key="2">
    <source>
        <dbReference type="Proteomes" id="UP000002358"/>
    </source>
</evidence>
<keyword evidence="2" id="KW-1185">Reference proteome</keyword>